<dbReference type="SUPFAM" id="SSF53098">
    <property type="entry name" value="Ribonuclease H-like"/>
    <property type="match status" value="1"/>
</dbReference>
<accession>A0A9P1GJ25</accession>
<dbReference type="InterPro" id="IPR012337">
    <property type="entry name" value="RNaseH-like_sf"/>
</dbReference>
<dbReference type="GO" id="GO:0004523">
    <property type="term" value="F:RNA-DNA hybrid ribonuclease activity"/>
    <property type="evidence" value="ECO:0007669"/>
    <property type="project" value="InterPro"/>
</dbReference>
<dbReference type="GO" id="GO:0003676">
    <property type="term" value="F:nucleic acid binding"/>
    <property type="evidence" value="ECO:0007669"/>
    <property type="project" value="InterPro"/>
</dbReference>
<evidence type="ECO:0000259" key="1">
    <source>
        <dbReference type="PROSITE" id="PS50879"/>
    </source>
</evidence>
<dbReference type="EMBL" id="CAMXCT020005346">
    <property type="protein sequence ID" value="CAL1165494.1"/>
    <property type="molecule type" value="Genomic_DNA"/>
</dbReference>
<reference evidence="2" key="1">
    <citation type="submission" date="2022-10" db="EMBL/GenBank/DDBJ databases">
        <authorList>
            <person name="Chen Y."/>
            <person name="Dougan E. K."/>
            <person name="Chan C."/>
            <person name="Rhodes N."/>
            <person name="Thang M."/>
        </authorList>
    </citation>
    <scope>NUCLEOTIDE SEQUENCE</scope>
</reference>
<dbReference type="EMBL" id="CAMXCT030005346">
    <property type="protein sequence ID" value="CAL4799431.1"/>
    <property type="molecule type" value="Genomic_DNA"/>
</dbReference>
<dbReference type="Proteomes" id="UP001152797">
    <property type="component" value="Unassembled WGS sequence"/>
</dbReference>
<dbReference type="InterPro" id="IPR036397">
    <property type="entry name" value="RNaseH_sf"/>
</dbReference>
<proteinExistence type="predicted"/>
<dbReference type="PROSITE" id="PS50879">
    <property type="entry name" value="RNASE_H_1"/>
    <property type="match status" value="1"/>
</dbReference>
<protein>
    <submittedName>
        <fullName evidence="4">Cell wall protein PRY3</fullName>
    </submittedName>
</protein>
<keyword evidence="5" id="KW-1185">Reference proteome</keyword>
<sequence length="431" mass="47686">MSQQFFGQGLESGLDAVLHKRLLDSVPVQDAPLLQTWWQGALQHSFNSRQCVCPTCDVELTLLHMLFECPGCIRECGPVPAAWSACYGLVEQSHFWLRGLVPDAWTRAPAVTDENIVRTGCFENSAGFDFSDLFFATDGSGGPFSNEPRLRKCAWAVVAVALVDGDYVLVGSIAGFVRGGPDPNTVARAELRAFVELLRSISEGCELRVAVDASFVINVYNKLRRCPKKIRNPHGDLLGQLVTLLDKQVSLTKVKSHITHEEHVSLGRESWSWHANQCADELASMNAAAVAPFEVEGGKGKRKKIDETSVVEIEWPDDEQAPPSRNGIALWDFKAFASTKIPAKIEEPSAEKEQKRAQLMMLFRSEYSRFCKEVMGLESVPADSVDRWLLEQLAQPGGGPDPLLPRPRIAESSRVLLRELLAEDYAPVVRS</sequence>
<dbReference type="AlphaFoldDB" id="A0A9P1GJ25"/>
<gene>
    <name evidence="2" type="ORF">C1SCF055_LOCUS37216</name>
</gene>
<evidence type="ECO:0000313" key="4">
    <source>
        <dbReference type="EMBL" id="CAL4799431.1"/>
    </source>
</evidence>
<evidence type="ECO:0000313" key="2">
    <source>
        <dbReference type="EMBL" id="CAI4012119.1"/>
    </source>
</evidence>
<reference evidence="3" key="2">
    <citation type="submission" date="2024-04" db="EMBL/GenBank/DDBJ databases">
        <authorList>
            <person name="Chen Y."/>
            <person name="Shah S."/>
            <person name="Dougan E. K."/>
            <person name="Thang M."/>
            <person name="Chan C."/>
        </authorList>
    </citation>
    <scope>NUCLEOTIDE SEQUENCE [LARGE SCALE GENOMIC DNA]</scope>
</reference>
<dbReference type="Gene3D" id="3.30.420.10">
    <property type="entry name" value="Ribonuclease H-like superfamily/Ribonuclease H"/>
    <property type="match status" value="1"/>
</dbReference>
<evidence type="ECO:0000313" key="5">
    <source>
        <dbReference type="Proteomes" id="UP001152797"/>
    </source>
</evidence>
<dbReference type="OrthoDB" id="10668486at2759"/>
<dbReference type="InterPro" id="IPR002156">
    <property type="entry name" value="RNaseH_domain"/>
</dbReference>
<comment type="caution">
    <text evidence="2">The sequence shown here is derived from an EMBL/GenBank/DDBJ whole genome shotgun (WGS) entry which is preliminary data.</text>
</comment>
<feature type="domain" description="RNase H type-1" evidence="1">
    <location>
        <begin position="129"/>
        <end position="288"/>
    </location>
</feature>
<evidence type="ECO:0000313" key="3">
    <source>
        <dbReference type="EMBL" id="CAL1165494.1"/>
    </source>
</evidence>
<name>A0A9P1GJ25_9DINO</name>
<organism evidence="2">
    <name type="scientific">Cladocopium goreaui</name>
    <dbReference type="NCBI Taxonomy" id="2562237"/>
    <lineage>
        <taxon>Eukaryota</taxon>
        <taxon>Sar</taxon>
        <taxon>Alveolata</taxon>
        <taxon>Dinophyceae</taxon>
        <taxon>Suessiales</taxon>
        <taxon>Symbiodiniaceae</taxon>
        <taxon>Cladocopium</taxon>
    </lineage>
</organism>
<dbReference type="EMBL" id="CAMXCT010005346">
    <property type="protein sequence ID" value="CAI4012119.1"/>
    <property type="molecule type" value="Genomic_DNA"/>
</dbReference>